<sequence length="55" mass="5741">MGKVEGTIGGKPPMAERCADVQQAVAWRLGGNTGEGSQESRHAVKQAVQSGDTCR</sequence>
<evidence type="ECO:0000313" key="3">
    <source>
        <dbReference type="Proteomes" id="UP001501578"/>
    </source>
</evidence>
<evidence type="ECO:0000313" key="2">
    <source>
        <dbReference type="EMBL" id="GAA0950505.1"/>
    </source>
</evidence>
<organism evidence="2 3">
    <name type="scientific">Nonomuraea longicatena</name>
    <dbReference type="NCBI Taxonomy" id="83682"/>
    <lineage>
        <taxon>Bacteria</taxon>
        <taxon>Bacillati</taxon>
        <taxon>Actinomycetota</taxon>
        <taxon>Actinomycetes</taxon>
        <taxon>Streptosporangiales</taxon>
        <taxon>Streptosporangiaceae</taxon>
        <taxon>Nonomuraea</taxon>
    </lineage>
</organism>
<evidence type="ECO:0000256" key="1">
    <source>
        <dbReference type="SAM" id="MobiDB-lite"/>
    </source>
</evidence>
<feature type="region of interest" description="Disordered" evidence="1">
    <location>
        <begin position="31"/>
        <end position="55"/>
    </location>
</feature>
<reference evidence="2 3" key="1">
    <citation type="journal article" date="2019" name="Int. J. Syst. Evol. Microbiol.">
        <title>The Global Catalogue of Microorganisms (GCM) 10K type strain sequencing project: providing services to taxonomists for standard genome sequencing and annotation.</title>
        <authorList>
            <consortium name="The Broad Institute Genomics Platform"/>
            <consortium name="The Broad Institute Genome Sequencing Center for Infectious Disease"/>
            <person name="Wu L."/>
            <person name="Ma J."/>
        </authorList>
    </citation>
    <scope>NUCLEOTIDE SEQUENCE [LARGE SCALE GENOMIC DNA]</scope>
    <source>
        <strain evidence="2 3">JCM 11136</strain>
    </source>
</reference>
<keyword evidence="3" id="KW-1185">Reference proteome</keyword>
<accession>A0ABN1R1B1</accession>
<comment type="caution">
    <text evidence="2">The sequence shown here is derived from an EMBL/GenBank/DDBJ whole genome shotgun (WGS) entry which is preliminary data.</text>
</comment>
<protein>
    <submittedName>
        <fullName evidence="2">Uncharacterized protein</fullName>
    </submittedName>
</protein>
<dbReference type="EMBL" id="BAAAHQ010000046">
    <property type="protein sequence ID" value="GAA0950505.1"/>
    <property type="molecule type" value="Genomic_DNA"/>
</dbReference>
<name>A0ABN1R1B1_9ACTN</name>
<proteinExistence type="predicted"/>
<dbReference type="Proteomes" id="UP001501578">
    <property type="component" value="Unassembled WGS sequence"/>
</dbReference>
<gene>
    <name evidence="2" type="ORF">GCM10009560_70020</name>
</gene>